<evidence type="ECO:0000313" key="1">
    <source>
        <dbReference type="EMBL" id="TXE16391.1"/>
    </source>
</evidence>
<dbReference type="EMBL" id="VOSB01000018">
    <property type="protein sequence ID" value="TXE16391.1"/>
    <property type="molecule type" value="Genomic_DNA"/>
</dbReference>
<sequence>MTTVTANPVFPSILIGFGIFSATVDPGPNPNLTDFCALEGLFANGNGLSIQETIQIDNNAYNPSPQDIADGNCRQQ</sequence>
<evidence type="ECO:0000313" key="2">
    <source>
        <dbReference type="Proteomes" id="UP000321938"/>
    </source>
</evidence>
<comment type="caution">
    <text evidence="1">The sequence shown here is derived from an EMBL/GenBank/DDBJ whole genome shotgun (WGS) entry which is preliminary data.</text>
</comment>
<dbReference type="Proteomes" id="UP000321938">
    <property type="component" value="Unassembled WGS sequence"/>
</dbReference>
<reference evidence="1 2" key="1">
    <citation type="submission" date="2019-08" db="EMBL/GenBank/DDBJ databases">
        <title>Genome of Psychroserpens burtonensis ACAM 167.</title>
        <authorList>
            <person name="Bowman J.P."/>
        </authorList>
    </citation>
    <scope>NUCLEOTIDE SEQUENCE [LARGE SCALE GENOMIC DNA]</scope>
    <source>
        <strain evidence="1 2">ACAM 167</strain>
    </source>
</reference>
<organism evidence="1 2">
    <name type="scientific">Psychroserpens burtonensis</name>
    <dbReference type="NCBI Taxonomy" id="49278"/>
    <lineage>
        <taxon>Bacteria</taxon>
        <taxon>Pseudomonadati</taxon>
        <taxon>Bacteroidota</taxon>
        <taxon>Flavobacteriia</taxon>
        <taxon>Flavobacteriales</taxon>
        <taxon>Flavobacteriaceae</taxon>
        <taxon>Psychroserpens</taxon>
    </lineage>
</organism>
<dbReference type="OrthoDB" id="9765957at2"/>
<gene>
    <name evidence="1" type="ORF">ES692_12740</name>
</gene>
<keyword evidence="2" id="KW-1185">Reference proteome</keyword>
<protein>
    <submittedName>
        <fullName evidence="1">Uncharacterized protein</fullName>
    </submittedName>
</protein>
<dbReference type="RefSeq" id="WP_147231858.1">
    <property type="nucleotide sequence ID" value="NZ_VOSB01000018.1"/>
</dbReference>
<accession>A0A5C7B933</accession>
<name>A0A5C7B933_9FLAO</name>
<proteinExistence type="predicted"/>
<dbReference type="AlphaFoldDB" id="A0A5C7B933"/>